<evidence type="ECO:0000313" key="12">
    <source>
        <dbReference type="Proteomes" id="UP000775770"/>
    </source>
</evidence>
<evidence type="ECO:0000256" key="8">
    <source>
        <dbReference type="ARBA" id="ARBA00026068"/>
    </source>
</evidence>
<proteinExistence type="predicted"/>
<reference evidence="11" key="1">
    <citation type="submission" date="2020-04" db="EMBL/GenBank/DDBJ databases">
        <title>Deep metagenomics examines the oral microbiome during advanced dental caries in children, revealing novel taxa and co-occurrences with host molecules.</title>
        <authorList>
            <person name="Baker J.L."/>
            <person name="Morton J.T."/>
            <person name="Dinis M."/>
            <person name="Alvarez R."/>
            <person name="Tran N.C."/>
            <person name="Knight R."/>
            <person name="Edlund A."/>
        </authorList>
    </citation>
    <scope>NUCLEOTIDE SEQUENCE</scope>
    <source>
        <strain evidence="11">JCVI_38_bin.19</strain>
    </source>
</reference>
<dbReference type="PANTHER" id="PTHR34981">
    <property type="entry name" value="CELL DIVISION PROTEIN ZAPA"/>
    <property type="match status" value="1"/>
</dbReference>
<dbReference type="PANTHER" id="PTHR34981:SF1">
    <property type="entry name" value="CELL DIVISION PROTEIN ZAPA"/>
    <property type="match status" value="1"/>
</dbReference>
<comment type="caution">
    <text evidence="11">The sequence shown here is derived from an EMBL/GenBank/DDBJ whole genome shotgun (WGS) entry which is preliminary data.</text>
</comment>
<dbReference type="Gene3D" id="6.10.250.790">
    <property type="match status" value="1"/>
</dbReference>
<dbReference type="GO" id="GO:0005829">
    <property type="term" value="C:cytosol"/>
    <property type="evidence" value="ECO:0007669"/>
    <property type="project" value="TreeGrafter"/>
</dbReference>
<feature type="region of interest" description="Disordered" evidence="10">
    <location>
        <begin position="120"/>
        <end position="143"/>
    </location>
</feature>
<sequence length="143" mass="16773">MADKKTIQVIIDGKIYVLSGENSESYLHDVADYLNHKIESIRKEMWNYNKLEESVRSLLLQINICDELFQERKKVEEMQELLDQEKSESYSYKHDLVKTKLKLDGVLQELESTQKKLLALEKKEGKEKTSHEKSSHQGSNKEE</sequence>
<evidence type="ECO:0000256" key="3">
    <source>
        <dbReference type="ARBA" id="ARBA00022490"/>
    </source>
</evidence>
<dbReference type="InterPro" id="IPR007838">
    <property type="entry name" value="Cell_div_ZapA-like"/>
</dbReference>
<keyword evidence="6" id="KW-0131">Cell cycle</keyword>
<evidence type="ECO:0000256" key="4">
    <source>
        <dbReference type="ARBA" id="ARBA00022618"/>
    </source>
</evidence>
<dbReference type="Proteomes" id="UP000775770">
    <property type="component" value="Unassembled WGS sequence"/>
</dbReference>
<evidence type="ECO:0000256" key="6">
    <source>
        <dbReference type="ARBA" id="ARBA00023306"/>
    </source>
</evidence>
<dbReference type="InterPro" id="IPR036192">
    <property type="entry name" value="Cell_div_ZapA-like_sf"/>
</dbReference>
<dbReference type="GO" id="GO:0030428">
    <property type="term" value="C:cell septum"/>
    <property type="evidence" value="ECO:0007669"/>
    <property type="project" value="TreeGrafter"/>
</dbReference>
<dbReference type="AlphaFoldDB" id="A0A930DL37"/>
<comment type="subunit">
    <text evidence="8">Homodimer. Interacts with FtsZ.</text>
</comment>
<protein>
    <recommendedName>
        <fullName evidence="2">Cell division protein ZapA</fullName>
    </recommendedName>
    <alternativeName>
        <fullName evidence="9">Z ring-associated protein ZapA</fullName>
    </alternativeName>
</protein>
<name>A0A930DL37_9FIRM</name>
<dbReference type="GO" id="GO:0043093">
    <property type="term" value="P:FtsZ-dependent cytokinesis"/>
    <property type="evidence" value="ECO:0007669"/>
    <property type="project" value="TreeGrafter"/>
</dbReference>
<dbReference type="Pfam" id="PF05164">
    <property type="entry name" value="ZapA"/>
    <property type="match status" value="1"/>
</dbReference>
<comment type="subcellular location">
    <subcellularLocation>
        <location evidence="1">Cytoplasm</location>
    </subcellularLocation>
</comment>
<dbReference type="RefSeq" id="WP_007156204.1">
    <property type="nucleotide sequence ID" value="NZ_CAUVME010000027.1"/>
</dbReference>
<evidence type="ECO:0000256" key="10">
    <source>
        <dbReference type="SAM" id="MobiDB-lite"/>
    </source>
</evidence>
<keyword evidence="5" id="KW-0717">Septation</keyword>
<dbReference type="EMBL" id="JABZRA010000245">
    <property type="protein sequence ID" value="MBF1273742.1"/>
    <property type="molecule type" value="Genomic_DNA"/>
</dbReference>
<evidence type="ECO:0000256" key="9">
    <source>
        <dbReference type="ARBA" id="ARBA00033158"/>
    </source>
</evidence>
<evidence type="ECO:0000256" key="1">
    <source>
        <dbReference type="ARBA" id="ARBA00004496"/>
    </source>
</evidence>
<dbReference type="GO" id="GO:0000921">
    <property type="term" value="P:septin ring assembly"/>
    <property type="evidence" value="ECO:0007669"/>
    <property type="project" value="TreeGrafter"/>
</dbReference>
<dbReference type="SUPFAM" id="SSF102829">
    <property type="entry name" value="Cell division protein ZapA-like"/>
    <property type="match status" value="1"/>
</dbReference>
<evidence type="ECO:0000256" key="2">
    <source>
        <dbReference type="ARBA" id="ARBA00015195"/>
    </source>
</evidence>
<evidence type="ECO:0000256" key="5">
    <source>
        <dbReference type="ARBA" id="ARBA00023210"/>
    </source>
</evidence>
<accession>A0A930DL37</accession>
<evidence type="ECO:0000313" key="11">
    <source>
        <dbReference type="EMBL" id="MBF1273742.1"/>
    </source>
</evidence>
<organism evidence="11 12">
    <name type="scientific">Oribacterium sinus</name>
    <dbReference type="NCBI Taxonomy" id="237576"/>
    <lineage>
        <taxon>Bacteria</taxon>
        <taxon>Bacillati</taxon>
        <taxon>Bacillota</taxon>
        <taxon>Clostridia</taxon>
        <taxon>Lachnospirales</taxon>
        <taxon>Lachnospiraceae</taxon>
        <taxon>Oribacterium</taxon>
    </lineage>
</organism>
<dbReference type="InterPro" id="IPR053712">
    <property type="entry name" value="Bac_CellDiv_Activator"/>
</dbReference>
<dbReference type="GO" id="GO:0032153">
    <property type="term" value="C:cell division site"/>
    <property type="evidence" value="ECO:0007669"/>
    <property type="project" value="TreeGrafter"/>
</dbReference>
<gene>
    <name evidence="11" type="ORF">HXM90_10115</name>
</gene>
<keyword evidence="4 11" id="KW-0132">Cell division</keyword>
<evidence type="ECO:0000256" key="7">
    <source>
        <dbReference type="ARBA" id="ARBA00024910"/>
    </source>
</evidence>
<keyword evidence="3" id="KW-0963">Cytoplasm</keyword>
<comment type="function">
    <text evidence="7">Activator of cell division through the inhibition of FtsZ GTPase activity, therefore promoting FtsZ assembly into bundles of protofilaments necessary for the formation of the division Z ring. It is recruited early at mid-cell but it is not essential for cell division.</text>
</comment>
<dbReference type="GO" id="GO:0000917">
    <property type="term" value="P:division septum assembly"/>
    <property type="evidence" value="ECO:0007669"/>
    <property type="project" value="UniProtKB-KW"/>
</dbReference>